<proteinExistence type="predicted"/>
<feature type="non-terminal residue" evidence="2">
    <location>
        <position position="1"/>
    </location>
</feature>
<name>X0V2K2_9ZZZZ</name>
<evidence type="ECO:0000313" key="2">
    <source>
        <dbReference type="EMBL" id="GAG06748.1"/>
    </source>
</evidence>
<feature type="domain" description="Coenzyme F420:L-glutamate ligase-like" evidence="1">
    <location>
        <begin position="33"/>
        <end position="213"/>
    </location>
</feature>
<accession>X0V2K2</accession>
<dbReference type="EMBL" id="BARS01025667">
    <property type="protein sequence ID" value="GAG06748.1"/>
    <property type="molecule type" value="Genomic_DNA"/>
</dbReference>
<gene>
    <name evidence="2" type="ORF">S01H1_40527</name>
</gene>
<comment type="caution">
    <text evidence="2">The sequence shown here is derived from an EMBL/GenBank/DDBJ whole genome shotgun (WGS) entry which is preliminary data.</text>
</comment>
<reference evidence="2" key="1">
    <citation type="journal article" date="2014" name="Front. Microbiol.">
        <title>High frequency of phylogenetically diverse reductive dehalogenase-homologous genes in deep subseafloor sedimentary metagenomes.</title>
        <authorList>
            <person name="Kawai M."/>
            <person name="Futagami T."/>
            <person name="Toyoda A."/>
            <person name="Takaki Y."/>
            <person name="Nishi S."/>
            <person name="Hori S."/>
            <person name="Arai W."/>
            <person name="Tsubouchi T."/>
            <person name="Morono Y."/>
            <person name="Uchiyama I."/>
            <person name="Ito T."/>
            <person name="Fujiyama A."/>
            <person name="Inagaki F."/>
            <person name="Takami H."/>
        </authorList>
    </citation>
    <scope>NUCLEOTIDE SEQUENCE</scope>
    <source>
        <strain evidence="2">Expedition CK06-06</strain>
    </source>
</reference>
<protein>
    <recommendedName>
        <fullName evidence="1">Coenzyme F420:L-glutamate ligase-like domain-containing protein</fullName>
    </recommendedName>
</protein>
<dbReference type="InterPro" id="IPR002847">
    <property type="entry name" value="F420-0_gamma-glut_ligase-dom"/>
</dbReference>
<sequence length="217" mass="24038">TPFIIRSDFHKELSSRNLNGVIVSSIHSKNHDLQIIREYVENCLTLQDLCNEQQDGRGWSEWGLLGSNLSSNGRLKLAPRDSDKIVRQIQQKVRDGLKRDVEVMVYGDGAYKDPSTGIYELADPVVAFGSTSGLEEPRQGIKYKFFADKGISQGQTMEEIEKMIKEEGKKQHRIYSMSTEGTTPRPLKDLAGSLADLVSGSADAGTPLVLINGLLNN</sequence>
<dbReference type="Pfam" id="PF01996">
    <property type="entry name" value="F420_ligase"/>
    <property type="match status" value="1"/>
</dbReference>
<dbReference type="AlphaFoldDB" id="X0V2K2"/>
<organism evidence="2">
    <name type="scientific">marine sediment metagenome</name>
    <dbReference type="NCBI Taxonomy" id="412755"/>
    <lineage>
        <taxon>unclassified sequences</taxon>
        <taxon>metagenomes</taxon>
        <taxon>ecological metagenomes</taxon>
    </lineage>
</organism>
<dbReference type="SUPFAM" id="SSF144010">
    <property type="entry name" value="CofE-like"/>
    <property type="match status" value="1"/>
</dbReference>
<evidence type="ECO:0000259" key="1">
    <source>
        <dbReference type="Pfam" id="PF01996"/>
    </source>
</evidence>